<dbReference type="GO" id="GO:0006487">
    <property type="term" value="P:protein N-linked glycosylation"/>
    <property type="evidence" value="ECO:0007669"/>
    <property type="project" value="TreeGrafter"/>
</dbReference>
<dbReference type="HOGENOM" id="CLU_024327_4_0_1"/>
<dbReference type="Pfam" id="PF01793">
    <property type="entry name" value="Glyco_transf_15"/>
    <property type="match status" value="1"/>
</dbReference>
<dbReference type="Gene3D" id="3.90.550.10">
    <property type="entry name" value="Spore Coat Polysaccharide Biosynthesis Protein SpsA, Chain A"/>
    <property type="match status" value="1"/>
</dbReference>
<dbReference type="PANTHER" id="PTHR31121:SF6">
    <property type="entry name" value="ALPHA-1,2 MANNOSYLTRANSFERASE KTR1"/>
    <property type="match status" value="1"/>
</dbReference>
<dbReference type="EMBL" id="KN837183">
    <property type="protein sequence ID" value="KIJ35947.1"/>
    <property type="molecule type" value="Genomic_DNA"/>
</dbReference>
<evidence type="ECO:0000313" key="4">
    <source>
        <dbReference type="EMBL" id="KIJ35947.1"/>
    </source>
</evidence>
<protein>
    <submittedName>
        <fullName evidence="4">Glycosyltransferase family 15 protein</fullName>
    </submittedName>
</protein>
<dbReference type="AlphaFoldDB" id="A0A0C9V2R3"/>
<dbReference type="PANTHER" id="PTHR31121">
    <property type="entry name" value="ALPHA-1,2 MANNOSYLTRANSFERASE KTR1"/>
    <property type="match status" value="1"/>
</dbReference>
<feature type="active site" description="Nucleophile" evidence="3">
    <location>
        <position position="204"/>
    </location>
</feature>
<evidence type="ECO:0000256" key="1">
    <source>
        <dbReference type="ARBA" id="ARBA00007677"/>
    </source>
</evidence>
<dbReference type="InterPro" id="IPR029044">
    <property type="entry name" value="Nucleotide-diphossugar_trans"/>
</dbReference>
<sequence>MLARNEDIEGVVDSMRQLEDRFNYKFSYPWVFLNDEPFNDEFMRRTSILTRGNVSYGLIPQEHWVQPEWIDEHKAYAARRQMMFDGIIYGSSVSYRNMCRFNSGFFYRHPLVQQYRYYWRVEPDVRFYCNIDYDPFLKMQDDGKVYGFTMALKELKKTIPTLWQTVREYIGQNPDSIHPDNALRFLSDDYGQSYNLCHFWSNFEIADMEFWRGETYTKFFEHLDRAGGFYYERWGDAPIHSIAAGLFLPKEKLHFFSDVGYKHSVFQHCPQGEEHVRGRCWCNPQDNFGMSRRA</sequence>
<name>A0A0C9V2R3_SPHS4</name>
<dbReference type="OrthoDB" id="439943at2759"/>
<dbReference type="PIRSF" id="PIRSF018153">
    <property type="entry name" value="Glyco_trans_15"/>
    <property type="match status" value="1"/>
</dbReference>
<dbReference type="GO" id="GO:0005794">
    <property type="term" value="C:Golgi apparatus"/>
    <property type="evidence" value="ECO:0007669"/>
    <property type="project" value="TreeGrafter"/>
</dbReference>
<evidence type="ECO:0000256" key="3">
    <source>
        <dbReference type="PIRSR" id="PIRSR018153-1"/>
    </source>
</evidence>
<dbReference type="InterPro" id="IPR002685">
    <property type="entry name" value="Glyco_trans_15"/>
</dbReference>
<gene>
    <name evidence="4" type="ORF">M422DRAFT_232735</name>
</gene>
<keyword evidence="2 4" id="KW-0808">Transferase</keyword>
<dbReference type="GO" id="GO:0000032">
    <property type="term" value="P:cell wall mannoprotein biosynthetic process"/>
    <property type="evidence" value="ECO:0007669"/>
    <property type="project" value="TreeGrafter"/>
</dbReference>
<organism evidence="4 5">
    <name type="scientific">Sphaerobolus stellatus (strain SS14)</name>
    <dbReference type="NCBI Taxonomy" id="990650"/>
    <lineage>
        <taxon>Eukaryota</taxon>
        <taxon>Fungi</taxon>
        <taxon>Dikarya</taxon>
        <taxon>Basidiomycota</taxon>
        <taxon>Agaricomycotina</taxon>
        <taxon>Agaricomycetes</taxon>
        <taxon>Phallomycetidae</taxon>
        <taxon>Geastrales</taxon>
        <taxon>Sphaerobolaceae</taxon>
        <taxon>Sphaerobolus</taxon>
    </lineage>
</organism>
<dbReference type="Proteomes" id="UP000054279">
    <property type="component" value="Unassembled WGS sequence"/>
</dbReference>
<keyword evidence="5" id="KW-1185">Reference proteome</keyword>
<dbReference type="SUPFAM" id="SSF53448">
    <property type="entry name" value="Nucleotide-diphospho-sugar transferases"/>
    <property type="match status" value="1"/>
</dbReference>
<accession>A0A0C9V2R3</accession>
<dbReference type="GO" id="GO:0000026">
    <property type="term" value="F:alpha-1,2-mannosyltransferase activity"/>
    <property type="evidence" value="ECO:0007669"/>
    <property type="project" value="TreeGrafter"/>
</dbReference>
<evidence type="ECO:0000313" key="5">
    <source>
        <dbReference type="Proteomes" id="UP000054279"/>
    </source>
</evidence>
<evidence type="ECO:0000256" key="2">
    <source>
        <dbReference type="ARBA" id="ARBA00022679"/>
    </source>
</evidence>
<dbReference type="FunFam" id="3.90.550.10:FF:000051">
    <property type="entry name" value="Alpha-1,2-mannosyltransferase (Ktr4)"/>
    <property type="match status" value="1"/>
</dbReference>
<comment type="similarity">
    <text evidence="1">Belongs to the glycosyltransferase 15 family.</text>
</comment>
<proteinExistence type="inferred from homology"/>
<reference evidence="4 5" key="1">
    <citation type="submission" date="2014-06" db="EMBL/GenBank/DDBJ databases">
        <title>Evolutionary Origins and Diversification of the Mycorrhizal Mutualists.</title>
        <authorList>
            <consortium name="DOE Joint Genome Institute"/>
            <consortium name="Mycorrhizal Genomics Consortium"/>
            <person name="Kohler A."/>
            <person name="Kuo A."/>
            <person name="Nagy L.G."/>
            <person name="Floudas D."/>
            <person name="Copeland A."/>
            <person name="Barry K.W."/>
            <person name="Cichocki N."/>
            <person name="Veneault-Fourrey C."/>
            <person name="LaButti K."/>
            <person name="Lindquist E.A."/>
            <person name="Lipzen A."/>
            <person name="Lundell T."/>
            <person name="Morin E."/>
            <person name="Murat C."/>
            <person name="Riley R."/>
            <person name="Ohm R."/>
            <person name="Sun H."/>
            <person name="Tunlid A."/>
            <person name="Henrissat B."/>
            <person name="Grigoriev I.V."/>
            <person name="Hibbett D.S."/>
            <person name="Martin F."/>
        </authorList>
    </citation>
    <scope>NUCLEOTIDE SEQUENCE [LARGE SCALE GENOMIC DNA]</scope>
    <source>
        <strain evidence="4 5">SS14</strain>
    </source>
</reference>
<dbReference type="GO" id="GO:0016020">
    <property type="term" value="C:membrane"/>
    <property type="evidence" value="ECO:0007669"/>
    <property type="project" value="InterPro"/>
</dbReference>